<dbReference type="Proteomes" id="UP000887578">
    <property type="component" value="Unplaced"/>
</dbReference>
<feature type="compositionally biased region" description="Basic and acidic residues" evidence="1">
    <location>
        <begin position="493"/>
        <end position="502"/>
    </location>
</feature>
<sequence>MKTKDDFLFRKGKYRWNEKCHNQGYSIQYSNLNLNRTPSLTPVQFCSKLTKDKTWNEKKKLQTWNKNLLTIKKKSEKDQKNWKEDATLISTNIGTPKTYENLFESDKKKIGKFGSIKKNGNEKKNFAASTFVIQNSFEFPIQQNDKISEPEISQFKASQTLLNPNDNIYLDESSIPSYTISQSLLDAFIPPGRTPVPSDEEDEEEKISETASIRENINQSTSKSAEIEAPNYAEDKSREISKDSSNHDMEIDQSLMPEAKADSPVPSSSNAAAPTEQRNTIFQSQPSRLALLLPRFFQATTSVPSRIPLTSRKTKESYATNKYILSLLPSDFEKAKRAIPKCQQRETPQQPQKKLLTSRKTKGLYGKVLDQSSTPEAKADSPILTSSNAEAPAEQRNTIFHPQPSRFALLFPRFLQPTTSVPPSQTTNRNISALLPSDLKKRIPKKLEQRETLQQPPEKIPLTKGKVLDQSFNDAKLPEIDATQFKEFLWPDDTAHSQERRNSGKKRAHPLTPQRQQTEFTDNSNSESSVASRAPPKRVPPNTPPSEHVLDDTAFVI</sequence>
<feature type="compositionally biased region" description="Polar residues" evidence="1">
    <location>
        <begin position="209"/>
        <end position="224"/>
    </location>
</feature>
<organism evidence="2 3">
    <name type="scientific">Panagrolaimus davidi</name>
    <dbReference type="NCBI Taxonomy" id="227884"/>
    <lineage>
        <taxon>Eukaryota</taxon>
        <taxon>Metazoa</taxon>
        <taxon>Ecdysozoa</taxon>
        <taxon>Nematoda</taxon>
        <taxon>Chromadorea</taxon>
        <taxon>Rhabditida</taxon>
        <taxon>Tylenchina</taxon>
        <taxon>Panagrolaimomorpha</taxon>
        <taxon>Panagrolaimoidea</taxon>
        <taxon>Panagrolaimidae</taxon>
        <taxon>Panagrolaimus</taxon>
    </lineage>
</organism>
<feature type="compositionally biased region" description="Low complexity" evidence="1">
    <location>
        <begin position="262"/>
        <end position="274"/>
    </location>
</feature>
<accession>A0A914PRL3</accession>
<evidence type="ECO:0000256" key="1">
    <source>
        <dbReference type="SAM" id="MobiDB-lite"/>
    </source>
</evidence>
<evidence type="ECO:0000313" key="2">
    <source>
        <dbReference type="Proteomes" id="UP000887578"/>
    </source>
</evidence>
<evidence type="ECO:0000313" key="3">
    <source>
        <dbReference type="WBParaSite" id="PDA_v2.g2126.t1"/>
    </source>
</evidence>
<name>A0A914PRL3_9BILA</name>
<feature type="compositionally biased region" description="Low complexity" evidence="1">
    <location>
        <begin position="418"/>
        <end position="427"/>
    </location>
</feature>
<proteinExistence type="predicted"/>
<dbReference type="AlphaFoldDB" id="A0A914PRL3"/>
<reference evidence="3" key="1">
    <citation type="submission" date="2022-11" db="UniProtKB">
        <authorList>
            <consortium name="WormBaseParasite"/>
        </authorList>
    </citation>
    <scope>IDENTIFICATION</scope>
</reference>
<feature type="compositionally biased region" description="Polar residues" evidence="1">
    <location>
        <begin position="513"/>
        <end position="531"/>
    </location>
</feature>
<feature type="region of interest" description="Disordered" evidence="1">
    <location>
        <begin position="189"/>
        <end position="245"/>
    </location>
</feature>
<feature type="compositionally biased region" description="Basic and acidic residues" evidence="1">
    <location>
        <begin position="233"/>
        <end position="245"/>
    </location>
</feature>
<dbReference type="WBParaSite" id="PDA_v2.g2126.t1">
    <property type="protein sequence ID" value="PDA_v2.g2126.t1"/>
    <property type="gene ID" value="PDA_v2.g2126"/>
</dbReference>
<feature type="region of interest" description="Disordered" evidence="1">
    <location>
        <begin position="257"/>
        <end position="278"/>
    </location>
</feature>
<feature type="region of interest" description="Disordered" evidence="1">
    <location>
        <begin position="491"/>
        <end position="557"/>
    </location>
</feature>
<feature type="region of interest" description="Disordered" evidence="1">
    <location>
        <begin position="418"/>
        <end position="437"/>
    </location>
</feature>
<protein>
    <submittedName>
        <fullName evidence="3">Uncharacterized protein</fullName>
    </submittedName>
</protein>
<keyword evidence="2" id="KW-1185">Reference proteome</keyword>